<dbReference type="EMBL" id="PSZM01000040">
    <property type="protein sequence ID" value="PQL91615.1"/>
    <property type="molecule type" value="Genomic_DNA"/>
</dbReference>
<evidence type="ECO:0000313" key="8">
    <source>
        <dbReference type="EMBL" id="PQL91615.1"/>
    </source>
</evidence>
<evidence type="ECO:0000259" key="7">
    <source>
        <dbReference type="Pfam" id="PF22700"/>
    </source>
</evidence>
<dbReference type="InterPro" id="IPR036554">
    <property type="entry name" value="GHMP_kinase_C_sf"/>
</dbReference>
<dbReference type="InterPro" id="IPR041431">
    <property type="entry name" value="Mvd1_C"/>
</dbReference>
<keyword evidence="3" id="KW-0067">ATP-binding</keyword>
<dbReference type="GO" id="GO:0005524">
    <property type="term" value="F:ATP binding"/>
    <property type="evidence" value="ECO:0007669"/>
    <property type="project" value="UniProtKB-KW"/>
</dbReference>
<dbReference type="Proteomes" id="UP000238042">
    <property type="component" value="Unassembled WGS sequence"/>
</dbReference>
<comment type="caution">
    <text evidence="8">The sequence shown here is derived from an EMBL/GenBank/DDBJ whole genome shotgun (WGS) entry which is preliminary data.</text>
</comment>
<feature type="domain" description="Diphosphomevalonate decarboxylase-like N-terminal" evidence="7">
    <location>
        <begin position="26"/>
        <end position="180"/>
    </location>
</feature>
<keyword evidence="1" id="KW-0444">Lipid biosynthesis</keyword>
<evidence type="ECO:0000256" key="2">
    <source>
        <dbReference type="ARBA" id="ARBA00022741"/>
    </source>
</evidence>
<reference evidence="8 9" key="1">
    <citation type="submission" date="2018-02" db="EMBL/GenBank/DDBJ databases">
        <title>Genome sequences of Apibacter spp., gut symbionts of Asian honey bees.</title>
        <authorList>
            <person name="Kwong W.K."/>
            <person name="Steele M.I."/>
            <person name="Moran N.A."/>
        </authorList>
    </citation>
    <scope>NUCLEOTIDE SEQUENCE [LARGE SCALE GENOMIC DNA]</scope>
    <source>
        <strain evidence="9">wkB301</strain>
    </source>
</reference>
<evidence type="ECO:0000259" key="6">
    <source>
        <dbReference type="Pfam" id="PF18376"/>
    </source>
</evidence>
<sequence length="351" mass="40134">MTEKDFISDYKYNLVDKGKIESKCGSNIALIKYWGKYFPQLPANPSISYTLSESFTQTTINFEKTTKFSVQVFLGKHFNEKFSKKIEKYFLSIKPYLPFIDKYKYIIYTTNSFPHSSGIASSASGFGAIADCLVKMSTLLGEKNNEEFNKAKTSFLARLGSGSACRSVYKGLVVWGKHKTIPGSSDLYAIPFPFEISPVFKTIQDTVLLIHEGVKEISSTLGHDLMKDHPYAKTRFTEARKNLSELTMVLQKGDLETFGRIVEHEALSLHAMMMTSFPAFILMKPETLAAIKKIWEFRKDTRHHLYFTLDAGANIHLLYPEEEKNEIFPFINNELIIYSENNKLIKDKAYF</sequence>
<protein>
    <submittedName>
        <fullName evidence="8">Diphosphomevalonate decarboxylase</fullName>
    </submittedName>
</protein>
<dbReference type="SUPFAM" id="SSF54211">
    <property type="entry name" value="Ribosomal protein S5 domain 2-like"/>
    <property type="match status" value="1"/>
</dbReference>
<dbReference type="GO" id="GO:0008299">
    <property type="term" value="P:isoprenoid biosynthetic process"/>
    <property type="evidence" value="ECO:0007669"/>
    <property type="project" value="InterPro"/>
</dbReference>
<dbReference type="InterPro" id="IPR053859">
    <property type="entry name" value="MVD-like_N"/>
</dbReference>
<dbReference type="InterPro" id="IPR014721">
    <property type="entry name" value="Ribsml_uS5_D2-typ_fold_subgr"/>
</dbReference>
<dbReference type="OrthoDB" id="5498344at2"/>
<organism evidence="8 9">
    <name type="scientific">Apibacter adventoris</name>
    <dbReference type="NCBI Taxonomy" id="1679466"/>
    <lineage>
        <taxon>Bacteria</taxon>
        <taxon>Pseudomonadati</taxon>
        <taxon>Bacteroidota</taxon>
        <taxon>Flavobacteriia</taxon>
        <taxon>Flavobacteriales</taxon>
        <taxon>Weeksellaceae</taxon>
        <taxon>Apibacter</taxon>
    </lineage>
</organism>
<feature type="domain" description="Mvd1 C-terminal" evidence="6">
    <location>
        <begin position="207"/>
        <end position="345"/>
    </location>
</feature>
<proteinExistence type="predicted"/>
<evidence type="ECO:0000256" key="3">
    <source>
        <dbReference type="ARBA" id="ARBA00022840"/>
    </source>
</evidence>
<keyword evidence="4" id="KW-0443">Lipid metabolism</keyword>
<dbReference type="Gene3D" id="3.30.230.10">
    <property type="match status" value="1"/>
</dbReference>
<accession>A0A2S8AAJ3</accession>
<name>A0A2S8AAJ3_9FLAO</name>
<dbReference type="AlphaFoldDB" id="A0A2S8AAJ3"/>
<evidence type="ECO:0000256" key="4">
    <source>
        <dbReference type="ARBA" id="ARBA00023098"/>
    </source>
</evidence>
<evidence type="ECO:0000256" key="1">
    <source>
        <dbReference type="ARBA" id="ARBA00022516"/>
    </source>
</evidence>
<dbReference type="InterPro" id="IPR020568">
    <property type="entry name" value="Ribosomal_Su5_D2-typ_SF"/>
</dbReference>
<dbReference type="InterPro" id="IPR005935">
    <property type="entry name" value="Mev_decarb"/>
</dbReference>
<dbReference type="GO" id="GO:0016831">
    <property type="term" value="F:carboxy-lyase activity"/>
    <property type="evidence" value="ECO:0007669"/>
    <property type="project" value="InterPro"/>
</dbReference>
<dbReference type="SUPFAM" id="SSF55060">
    <property type="entry name" value="GHMP Kinase, C-terminal domain"/>
    <property type="match status" value="1"/>
</dbReference>
<dbReference type="PIRSF" id="PIRSF015950">
    <property type="entry name" value="Mev_P_decrbx"/>
    <property type="match status" value="1"/>
</dbReference>
<dbReference type="PANTHER" id="PTHR10977:SF3">
    <property type="entry name" value="DIPHOSPHOMEVALONATE DECARBOXYLASE"/>
    <property type="match status" value="1"/>
</dbReference>
<evidence type="ECO:0000313" key="9">
    <source>
        <dbReference type="Proteomes" id="UP000238042"/>
    </source>
</evidence>
<evidence type="ECO:0000256" key="5">
    <source>
        <dbReference type="ARBA" id="ARBA00023239"/>
    </source>
</evidence>
<keyword evidence="2" id="KW-0547">Nucleotide-binding</keyword>
<gene>
    <name evidence="8" type="ORF">C4S77_07340</name>
</gene>
<dbReference type="RefSeq" id="WP_105247001.1">
    <property type="nucleotide sequence ID" value="NZ_PSZM01000040.1"/>
</dbReference>
<dbReference type="Pfam" id="PF22700">
    <property type="entry name" value="MVD-like_N"/>
    <property type="match status" value="1"/>
</dbReference>
<dbReference type="Gene3D" id="3.30.70.890">
    <property type="entry name" value="GHMP kinase, C-terminal domain"/>
    <property type="match status" value="1"/>
</dbReference>
<keyword evidence="5" id="KW-0456">Lyase</keyword>
<dbReference type="Pfam" id="PF18376">
    <property type="entry name" value="MDD_C"/>
    <property type="match status" value="1"/>
</dbReference>
<keyword evidence="9" id="KW-1185">Reference proteome</keyword>
<dbReference type="PANTHER" id="PTHR10977">
    <property type="entry name" value="DIPHOSPHOMEVALONATE DECARBOXYLASE"/>
    <property type="match status" value="1"/>
</dbReference>